<keyword evidence="9 10" id="KW-0413">Isomerase</keyword>
<comment type="catalytic activity">
    <reaction evidence="1 10">
        <text>ATP-dependent breakage, passage and rejoining of double-stranded DNA.</text>
        <dbReference type="EC" id="5.6.2.2"/>
    </reaction>
</comment>
<dbReference type="InterPro" id="IPR034136">
    <property type="entry name" value="TOPRIM_Topo6A/Spo11"/>
</dbReference>
<comment type="caution">
    <text evidence="13">The sequence shown here is derived from an EMBL/GenBank/DDBJ whole genome shotgun (WGS) entry which is preliminary data.</text>
</comment>
<accession>A0A443S841</accession>
<dbReference type="GO" id="GO:0000228">
    <property type="term" value="C:nuclear chromosome"/>
    <property type="evidence" value="ECO:0007669"/>
    <property type="project" value="TreeGrafter"/>
</dbReference>
<keyword evidence="6" id="KW-0460">Magnesium</keyword>
<dbReference type="InterPro" id="IPR036388">
    <property type="entry name" value="WH-like_DNA-bd_sf"/>
</dbReference>
<dbReference type="Gene3D" id="1.10.10.10">
    <property type="entry name" value="Winged helix-like DNA-binding domain superfamily/Winged helix DNA-binding domain"/>
    <property type="match status" value="1"/>
</dbReference>
<dbReference type="GO" id="GO:0003918">
    <property type="term" value="F:DNA topoisomerase type II (double strand cut, ATP-hydrolyzing) activity"/>
    <property type="evidence" value="ECO:0007669"/>
    <property type="project" value="UniProtKB-UniRule"/>
</dbReference>
<dbReference type="AlphaFoldDB" id="A0A443S841"/>
<dbReference type="SUPFAM" id="SSF56726">
    <property type="entry name" value="DNA topoisomerase IV, alpha subunit"/>
    <property type="match status" value="1"/>
</dbReference>
<evidence type="ECO:0000256" key="7">
    <source>
        <dbReference type="ARBA" id="ARBA00023029"/>
    </source>
</evidence>
<evidence type="ECO:0000259" key="12">
    <source>
        <dbReference type="Pfam" id="PF21180"/>
    </source>
</evidence>
<name>A0A443S841_9ACAR</name>
<keyword evidence="7 10" id="KW-0799">Topoisomerase</keyword>
<dbReference type="PANTHER" id="PTHR10848">
    <property type="entry name" value="MEIOTIC RECOMBINATION PROTEIN SPO11"/>
    <property type="match status" value="1"/>
</dbReference>
<dbReference type="Pfam" id="PF21180">
    <property type="entry name" value="TOP6A-Spo11_Toprim"/>
    <property type="match status" value="1"/>
</dbReference>
<evidence type="ECO:0000256" key="4">
    <source>
        <dbReference type="ARBA" id="ARBA00012895"/>
    </source>
</evidence>
<feature type="non-terminal residue" evidence="13">
    <location>
        <position position="270"/>
    </location>
</feature>
<dbReference type="InterPro" id="IPR013049">
    <property type="entry name" value="Spo11/TopoVI_A_N"/>
</dbReference>
<evidence type="ECO:0000256" key="10">
    <source>
        <dbReference type="PROSITE-ProRule" id="PRU01385"/>
    </source>
</evidence>
<reference evidence="13 14" key="1">
    <citation type="journal article" date="2018" name="Gigascience">
        <title>Genomes of trombidid mites reveal novel predicted allergens and laterally-transferred genes associated with secondary metabolism.</title>
        <authorList>
            <person name="Dong X."/>
            <person name="Chaisiri K."/>
            <person name="Xia D."/>
            <person name="Armstrong S.D."/>
            <person name="Fang Y."/>
            <person name="Donnelly M.J."/>
            <person name="Kadowaki T."/>
            <person name="McGarry J.W."/>
            <person name="Darby A.C."/>
            <person name="Makepeace B.L."/>
        </authorList>
    </citation>
    <scope>NUCLEOTIDE SEQUENCE [LARGE SCALE GENOMIC DNA]</scope>
    <source>
        <strain evidence="13">UoL-UT</strain>
    </source>
</reference>
<comment type="similarity">
    <text evidence="3 10">Belongs to the TOP6A family.</text>
</comment>
<evidence type="ECO:0000256" key="1">
    <source>
        <dbReference type="ARBA" id="ARBA00000185"/>
    </source>
</evidence>
<evidence type="ECO:0000256" key="8">
    <source>
        <dbReference type="ARBA" id="ARBA00023125"/>
    </source>
</evidence>
<evidence type="ECO:0000256" key="9">
    <source>
        <dbReference type="ARBA" id="ARBA00023235"/>
    </source>
</evidence>
<organism evidence="13 14">
    <name type="scientific">Leptotrombidium deliense</name>
    <dbReference type="NCBI Taxonomy" id="299467"/>
    <lineage>
        <taxon>Eukaryota</taxon>
        <taxon>Metazoa</taxon>
        <taxon>Ecdysozoa</taxon>
        <taxon>Arthropoda</taxon>
        <taxon>Chelicerata</taxon>
        <taxon>Arachnida</taxon>
        <taxon>Acari</taxon>
        <taxon>Acariformes</taxon>
        <taxon>Trombidiformes</taxon>
        <taxon>Prostigmata</taxon>
        <taxon>Anystina</taxon>
        <taxon>Parasitengona</taxon>
        <taxon>Trombiculoidea</taxon>
        <taxon>Trombiculidae</taxon>
        <taxon>Leptotrombidium</taxon>
    </lineage>
</organism>
<dbReference type="EMBL" id="NCKV01006112">
    <property type="protein sequence ID" value="RWS23644.1"/>
    <property type="molecule type" value="Genomic_DNA"/>
</dbReference>
<evidence type="ECO:0000313" key="13">
    <source>
        <dbReference type="EMBL" id="RWS23644.1"/>
    </source>
</evidence>
<evidence type="ECO:0000256" key="3">
    <source>
        <dbReference type="ARBA" id="ARBA00006559"/>
    </source>
</evidence>
<evidence type="ECO:0000259" key="11">
    <source>
        <dbReference type="Pfam" id="PF04406"/>
    </source>
</evidence>
<evidence type="ECO:0000256" key="6">
    <source>
        <dbReference type="ARBA" id="ARBA00022842"/>
    </source>
</evidence>
<dbReference type="GO" id="GO:0000706">
    <property type="term" value="P:meiotic DNA double-strand break processing"/>
    <property type="evidence" value="ECO:0007669"/>
    <property type="project" value="TreeGrafter"/>
</dbReference>
<feature type="domain" description="Spo11/DNA topoisomerase VI subunit A N-terminal" evidence="11">
    <location>
        <begin position="88"/>
        <end position="148"/>
    </location>
</feature>
<sequence length="270" mass="30918">MLTRRLREDAENDVPRIRFIATEQRRLSAIQIIKFLIKKAYDCVSRDDDSLGIEIMNRKEWVNVEFNEIRGIHVCQNPTKFVSIKLTKQARLLALLVRILELLKSNNFVTKRQLFYEMQDLFSTQSNVDELVDDIGCVTGLKRYQLHIYPSSKGLVAGSLLIHMDNQIIDVSTLSHGFAIPTCVNNIEMCTSDAKFILLVEKESIFSRLLSAQICRKLPIILITGKGFPDANTREMVNILWHFLELPILALVDADPFGIEILCIYKYGSL</sequence>
<dbReference type="PRINTS" id="PR01550">
    <property type="entry name" value="TOP6AFAMILY"/>
</dbReference>
<dbReference type="InterPro" id="IPR036078">
    <property type="entry name" value="Spo11/TopoVI_A_sf"/>
</dbReference>
<dbReference type="PANTHER" id="PTHR10848:SF0">
    <property type="entry name" value="MEIOTIC RECOMBINATION PROTEIN SPO11"/>
    <property type="match status" value="1"/>
</dbReference>
<dbReference type="GO" id="GO:0042138">
    <property type="term" value="P:meiotic DNA double-strand break formation"/>
    <property type="evidence" value="ECO:0007669"/>
    <property type="project" value="TreeGrafter"/>
</dbReference>
<dbReference type="PROSITE" id="PS52041">
    <property type="entry name" value="TOPO_IIB"/>
    <property type="match status" value="1"/>
</dbReference>
<keyword evidence="8 10" id="KW-0238">DNA-binding</keyword>
<evidence type="ECO:0000256" key="5">
    <source>
        <dbReference type="ARBA" id="ARBA00022723"/>
    </source>
</evidence>
<dbReference type="CDD" id="cd00223">
    <property type="entry name" value="TOPRIM_TopoIIB_SPO"/>
    <property type="match status" value="1"/>
</dbReference>
<dbReference type="VEuPathDB" id="VectorBase:LDEU008396"/>
<dbReference type="Proteomes" id="UP000288716">
    <property type="component" value="Unassembled WGS sequence"/>
</dbReference>
<dbReference type="GO" id="GO:0007131">
    <property type="term" value="P:reciprocal meiotic recombination"/>
    <property type="evidence" value="ECO:0007669"/>
    <property type="project" value="TreeGrafter"/>
</dbReference>
<evidence type="ECO:0000313" key="14">
    <source>
        <dbReference type="Proteomes" id="UP000288716"/>
    </source>
</evidence>
<gene>
    <name evidence="13" type="ORF">B4U80_04260</name>
</gene>
<dbReference type="Pfam" id="PF04406">
    <property type="entry name" value="TP6A_N"/>
    <property type="match status" value="1"/>
</dbReference>
<protein>
    <recommendedName>
        <fullName evidence="4">DNA topoisomerase (ATP-hydrolyzing)</fullName>
        <ecNumber evidence="4">5.6.2.2</ecNumber>
    </recommendedName>
</protein>
<feature type="active site" description="O-(5'-phospho-DNA)-tyrosine intermediate" evidence="10">
    <location>
        <position position="116"/>
    </location>
</feature>
<dbReference type="EC" id="5.6.2.2" evidence="4"/>
<comment type="cofactor">
    <cofactor evidence="2">
        <name>Mg(2+)</name>
        <dbReference type="ChEBI" id="CHEBI:18420"/>
    </cofactor>
</comment>
<evidence type="ECO:0000256" key="2">
    <source>
        <dbReference type="ARBA" id="ARBA00001946"/>
    </source>
</evidence>
<dbReference type="STRING" id="299467.A0A443S841"/>
<proteinExistence type="inferred from homology"/>
<feature type="domain" description="Topoisomerase 6 subunit A/Spo11 TOPRIM" evidence="12">
    <location>
        <begin position="196"/>
        <end position="269"/>
    </location>
</feature>
<keyword evidence="5" id="KW-0479">Metal-binding</keyword>
<dbReference type="GO" id="GO:0003677">
    <property type="term" value="F:DNA binding"/>
    <property type="evidence" value="ECO:0007669"/>
    <property type="project" value="UniProtKB-UniRule"/>
</dbReference>
<dbReference type="InterPro" id="IPR002815">
    <property type="entry name" value="Spo11/TopoVI_A"/>
</dbReference>
<dbReference type="Gene3D" id="3.40.1360.10">
    <property type="match status" value="1"/>
</dbReference>
<dbReference type="OrthoDB" id="5377392at2759"/>
<dbReference type="GO" id="GO:0046872">
    <property type="term" value="F:metal ion binding"/>
    <property type="evidence" value="ECO:0007669"/>
    <property type="project" value="UniProtKB-KW"/>
</dbReference>
<keyword evidence="14" id="KW-1185">Reference proteome</keyword>
<dbReference type="GO" id="GO:0005524">
    <property type="term" value="F:ATP binding"/>
    <property type="evidence" value="ECO:0007669"/>
    <property type="project" value="InterPro"/>
</dbReference>